<accession>A0A370SM89</accession>
<proteinExistence type="predicted"/>
<dbReference type="EMBL" id="QRAV01000006">
    <property type="protein sequence ID" value="RDL20857.1"/>
    <property type="molecule type" value="Genomic_DNA"/>
</dbReference>
<organism evidence="2 3">
    <name type="scientific">Pseudomonas jessenii</name>
    <dbReference type="NCBI Taxonomy" id="77298"/>
    <lineage>
        <taxon>Bacteria</taxon>
        <taxon>Pseudomonadati</taxon>
        <taxon>Pseudomonadota</taxon>
        <taxon>Gammaproteobacteria</taxon>
        <taxon>Pseudomonadales</taxon>
        <taxon>Pseudomonadaceae</taxon>
        <taxon>Pseudomonas</taxon>
    </lineage>
</organism>
<sequence>MSRQRRLLMIVLGLVVFYIGLWAASQWWEKALATPYGDADISPDGCVRVQAFKPYWVLPNSFHPQFHPDDPQDLSWFIRWESPAFFRLYDNRDGQLLGESEIYDLTAYGAPVSWGSRGHPTVMVGLIQIGDLPPDCARNRPY</sequence>
<dbReference type="Proteomes" id="UP000255365">
    <property type="component" value="Unassembled WGS sequence"/>
</dbReference>
<reference evidence="2 3" key="1">
    <citation type="submission" date="2018-07" db="EMBL/GenBank/DDBJ databases">
        <title>Genome sequencing of rice bacterial endophytes.</title>
        <authorList>
            <person name="Venturi V."/>
        </authorList>
    </citation>
    <scope>NUCLEOTIDE SEQUENCE [LARGE SCALE GENOMIC DNA]</scope>
    <source>
        <strain evidence="2 3">E2333</strain>
    </source>
</reference>
<protein>
    <submittedName>
        <fullName evidence="2">Uncharacterized protein</fullName>
    </submittedName>
</protein>
<keyword evidence="1" id="KW-1133">Transmembrane helix</keyword>
<comment type="caution">
    <text evidence="2">The sequence shown here is derived from an EMBL/GenBank/DDBJ whole genome shotgun (WGS) entry which is preliminary data.</text>
</comment>
<evidence type="ECO:0000313" key="2">
    <source>
        <dbReference type="EMBL" id="RDL20857.1"/>
    </source>
</evidence>
<feature type="transmembrane region" description="Helical" evidence="1">
    <location>
        <begin position="7"/>
        <end position="28"/>
    </location>
</feature>
<gene>
    <name evidence="2" type="ORF">DEU51_106313</name>
</gene>
<keyword evidence="1" id="KW-0472">Membrane</keyword>
<dbReference type="AlphaFoldDB" id="A0A370SM89"/>
<evidence type="ECO:0000256" key="1">
    <source>
        <dbReference type="SAM" id="Phobius"/>
    </source>
</evidence>
<name>A0A370SM89_PSEJE</name>
<evidence type="ECO:0000313" key="3">
    <source>
        <dbReference type="Proteomes" id="UP000255365"/>
    </source>
</evidence>
<dbReference type="RefSeq" id="WP_181818478.1">
    <property type="nucleotide sequence ID" value="NZ_QRAV01000006.1"/>
</dbReference>
<keyword evidence="1" id="KW-0812">Transmembrane</keyword>